<dbReference type="Proteomes" id="UP000283841">
    <property type="component" value="Unassembled WGS sequence"/>
</dbReference>
<dbReference type="STRING" id="264951.A0A443HQP5"/>
<evidence type="ECO:0000313" key="1">
    <source>
        <dbReference type="EMBL" id="RWQ94104.1"/>
    </source>
</evidence>
<dbReference type="RefSeq" id="XP_028483749.1">
    <property type="nucleotide sequence ID" value="XM_028630991.1"/>
</dbReference>
<sequence>MSDSFLTAQPTLTSASSLRNACYIEIGISPNQPLPYTTLEPRVKKIGAITGFQQVTRPASEIALL</sequence>
<protein>
    <submittedName>
        <fullName evidence="1">Uncharacterized protein</fullName>
    </submittedName>
</protein>
<dbReference type="EMBL" id="RCNU01000008">
    <property type="protein sequence ID" value="RWQ94104.1"/>
    <property type="molecule type" value="Genomic_DNA"/>
</dbReference>
<keyword evidence="2" id="KW-1185">Reference proteome</keyword>
<comment type="caution">
    <text evidence="1">The sequence shown here is derived from an EMBL/GenBank/DDBJ whole genome shotgun (WGS) entry which is preliminary data.</text>
</comment>
<dbReference type="AlphaFoldDB" id="A0A443HQP5"/>
<organism evidence="1 2">
    <name type="scientific">Byssochlamys spectabilis</name>
    <name type="common">Paecilomyces variotii</name>
    <dbReference type="NCBI Taxonomy" id="264951"/>
    <lineage>
        <taxon>Eukaryota</taxon>
        <taxon>Fungi</taxon>
        <taxon>Dikarya</taxon>
        <taxon>Ascomycota</taxon>
        <taxon>Pezizomycotina</taxon>
        <taxon>Eurotiomycetes</taxon>
        <taxon>Eurotiomycetidae</taxon>
        <taxon>Eurotiales</taxon>
        <taxon>Thermoascaceae</taxon>
        <taxon>Paecilomyces</taxon>
    </lineage>
</organism>
<gene>
    <name evidence="1" type="ORF">C8Q69DRAFT_472688</name>
</gene>
<reference evidence="1 2" key="1">
    <citation type="journal article" date="2018" name="Front. Microbiol.">
        <title>Genomic and genetic insights into a cosmopolitan fungus, Paecilomyces variotii (Eurotiales).</title>
        <authorList>
            <person name="Urquhart A.S."/>
            <person name="Mondo S.J."/>
            <person name="Makela M.R."/>
            <person name="Hane J.K."/>
            <person name="Wiebenga A."/>
            <person name="He G."/>
            <person name="Mihaltcheva S."/>
            <person name="Pangilinan J."/>
            <person name="Lipzen A."/>
            <person name="Barry K."/>
            <person name="de Vries R.P."/>
            <person name="Grigoriev I.V."/>
            <person name="Idnurm A."/>
        </authorList>
    </citation>
    <scope>NUCLEOTIDE SEQUENCE [LARGE SCALE GENOMIC DNA]</scope>
    <source>
        <strain evidence="1 2">CBS 101075</strain>
    </source>
</reference>
<dbReference type="GeneID" id="39600268"/>
<proteinExistence type="predicted"/>
<name>A0A443HQP5_BYSSP</name>
<evidence type="ECO:0000313" key="2">
    <source>
        <dbReference type="Proteomes" id="UP000283841"/>
    </source>
</evidence>
<accession>A0A443HQP5</accession>
<dbReference type="VEuPathDB" id="FungiDB:C8Q69DRAFT_472688"/>